<dbReference type="EMBL" id="JAWJAY010000001">
    <property type="protein sequence ID" value="MDV2885390.1"/>
    <property type="molecule type" value="Genomic_DNA"/>
</dbReference>
<keyword evidence="3" id="KW-0694">RNA-binding</keyword>
<dbReference type="PANTHER" id="PTHR37825">
    <property type="entry name" value="TRNA(MET) CYTIDINE ACETATE LIGASE"/>
    <property type="match status" value="1"/>
</dbReference>
<dbReference type="GO" id="GO:0016879">
    <property type="term" value="F:ligase activity, forming carbon-nitrogen bonds"/>
    <property type="evidence" value="ECO:0007669"/>
    <property type="project" value="UniProtKB-UniRule"/>
</dbReference>
<feature type="binding site" evidence="3">
    <location>
        <position position="162"/>
    </location>
    <ligand>
        <name>ATP</name>
        <dbReference type="ChEBI" id="CHEBI:30616"/>
    </ligand>
</feature>
<sequence>MKSVGVVVEYNPLHNGHAYHLQEARRMSQADVVVAVMSGSFLQRGEPAIISKWERAEMALHSGVDVIVELPYAYSTQKAQTFAEGAVRILNHLKVDCINFGSEVGEIEPFIRLVNFMHTHKDAWDELVRNQLQAGVSYPRACMEAFNSLDQHDSILSLSEPNNILGYHYTKAIIDSDFNIETQTTKRTSANYHDPKVTDHPIASATSIRKKVMSEKGDLTGIKHVVPHVSMNILERYQHQYGTFHSWDLYFPLLQFEIERSSIEQLREIYECEEGLEYRVKDTISNASNFNEWMEALKTKRYTWTRLQRLLTHILTNTTKQEMKAITTEPLPYIRLLGMNPKGKQYVNLIKKDLDCPLLSRFAKARGTMAAQDDRIGKIYASPLAMKGNIAALKRDYTMSPIMIK</sequence>
<keyword evidence="1 3" id="KW-0436">Ligase</keyword>
<dbReference type="HAMAP" id="MF_01539">
    <property type="entry name" value="TmcAL"/>
    <property type="match status" value="1"/>
</dbReference>
<dbReference type="Proteomes" id="UP001285636">
    <property type="component" value="Unassembled WGS sequence"/>
</dbReference>
<keyword evidence="3" id="KW-0963">Cytoplasm</keyword>
<name>A0AAJ2U1J6_ALKPS</name>
<keyword evidence="3" id="KW-0820">tRNA-binding</keyword>
<comment type="subcellular location">
    <subcellularLocation>
        <location evidence="3">Cytoplasm</location>
    </subcellularLocation>
</comment>
<dbReference type="GO" id="GO:0006400">
    <property type="term" value="P:tRNA modification"/>
    <property type="evidence" value="ECO:0007669"/>
    <property type="project" value="UniProtKB-UniRule"/>
</dbReference>
<dbReference type="EC" id="6.3.4.-" evidence="3"/>
<comment type="caution">
    <text evidence="3">Lacks conserved residue(s) required for the propagation of feature annotation.</text>
</comment>
<evidence type="ECO:0000313" key="5">
    <source>
        <dbReference type="Proteomes" id="UP001285636"/>
    </source>
</evidence>
<dbReference type="GO" id="GO:0005737">
    <property type="term" value="C:cytoplasm"/>
    <property type="evidence" value="ECO:0007669"/>
    <property type="project" value="UniProtKB-SubCell"/>
</dbReference>
<feature type="binding site" evidence="3">
    <location>
        <position position="101"/>
    </location>
    <ligand>
        <name>ATP</name>
        <dbReference type="ChEBI" id="CHEBI:30616"/>
    </ligand>
</feature>
<keyword evidence="3" id="KW-0067">ATP-binding</keyword>
<accession>A0AAJ2U1J6</accession>
<feature type="binding site" evidence="3">
    <location>
        <begin position="7"/>
        <end position="20"/>
    </location>
    <ligand>
        <name>ATP</name>
        <dbReference type="ChEBI" id="CHEBI:30616"/>
    </ligand>
</feature>
<comment type="function">
    <text evidence="3">Catalyzes the formation of N(4)-acetylcytidine (ac(4)C) at the wobble position of elongator tRNA(Met), using acetate and ATP as substrates. First activates an acetate ion to form acetyladenylate (Ac-AMP) and then transfers the acetyl group to tRNA to form ac(4)C34.</text>
</comment>
<comment type="caution">
    <text evidence="4">The sequence shown here is derived from an EMBL/GenBank/DDBJ whole genome shotgun (WGS) entry which is preliminary data.</text>
</comment>
<evidence type="ECO:0000256" key="2">
    <source>
        <dbReference type="ARBA" id="ARBA00022694"/>
    </source>
</evidence>
<evidence type="ECO:0000256" key="3">
    <source>
        <dbReference type="HAMAP-Rule" id="MF_01539"/>
    </source>
</evidence>
<dbReference type="PANTHER" id="PTHR37825:SF1">
    <property type="entry name" value="TRNA(MET) CYTIDINE ACETATE LIGASE"/>
    <property type="match status" value="1"/>
</dbReference>
<dbReference type="Pfam" id="PF05636">
    <property type="entry name" value="HIGH_NTase1"/>
    <property type="match status" value="1"/>
</dbReference>
<keyword evidence="2 3" id="KW-0819">tRNA processing</keyword>
<comment type="similarity">
    <text evidence="3">Belongs to the TmcAL family.</text>
</comment>
<gene>
    <name evidence="3" type="primary">tmcAL</name>
    <name evidence="4" type="ORF">RYX45_09350</name>
</gene>
<evidence type="ECO:0000256" key="1">
    <source>
        <dbReference type="ARBA" id="ARBA00022598"/>
    </source>
</evidence>
<dbReference type="NCBIfam" id="NF010191">
    <property type="entry name" value="PRK13670.1"/>
    <property type="match status" value="1"/>
</dbReference>
<dbReference type="SUPFAM" id="SSF52374">
    <property type="entry name" value="Nucleotidylyl transferase"/>
    <property type="match status" value="1"/>
</dbReference>
<evidence type="ECO:0000313" key="4">
    <source>
        <dbReference type="EMBL" id="MDV2885390.1"/>
    </source>
</evidence>
<dbReference type="GO" id="GO:0005524">
    <property type="term" value="F:ATP binding"/>
    <property type="evidence" value="ECO:0007669"/>
    <property type="project" value="UniProtKB-KW"/>
</dbReference>
<protein>
    <recommendedName>
        <fullName evidence="3">tRNA(Met) cytidine acetate ligase</fullName>
        <ecNumber evidence="3">6.3.4.-</ecNumber>
    </recommendedName>
</protein>
<proteinExistence type="inferred from homology"/>
<reference evidence="4" key="1">
    <citation type="submission" date="2023-10" db="EMBL/GenBank/DDBJ databases">
        <title>Screening of Alkalihalophilus pseudofirmusBZ-TG-HK211 and Its Alleviation of Salt Stress on Rapeseed Growth.</title>
        <authorList>
            <person name="Zhao B."/>
            <person name="Guo T."/>
        </authorList>
    </citation>
    <scope>NUCLEOTIDE SEQUENCE</scope>
    <source>
        <strain evidence="4">BZ-TG-HK211</strain>
    </source>
</reference>
<dbReference type="AlphaFoldDB" id="A0AAJ2U1J6"/>
<dbReference type="RefSeq" id="WP_289234690.1">
    <property type="nucleotide sequence ID" value="NZ_CP117835.1"/>
</dbReference>
<keyword evidence="3" id="KW-0547">Nucleotide-binding</keyword>
<dbReference type="GO" id="GO:0000049">
    <property type="term" value="F:tRNA binding"/>
    <property type="evidence" value="ECO:0007669"/>
    <property type="project" value="UniProtKB-KW"/>
</dbReference>
<organism evidence="4 5">
    <name type="scientific">Alkalihalophilus pseudofirmus</name>
    <name type="common">Bacillus pseudofirmus</name>
    <dbReference type="NCBI Taxonomy" id="79885"/>
    <lineage>
        <taxon>Bacteria</taxon>
        <taxon>Bacillati</taxon>
        <taxon>Bacillota</taxon>
        <taxon>Bacilli</taxon>
        <taxon>Bacillales</taxon>
        <taxon>Bacillaceae</taxon>
        <taxon>Alkalihalophilus</taxon>
    </lineage>
</organism>
<feature type="binding site" evidence="3">
    <location>
        <position position="187"/>
    </location>
    <ligand>
        <name>ATP</name>
        <dbReference type="ChEBI" id="CHEBI:30616"/>
    </ligand>
</feature>
<dbReference type="InterPro" id="IPR014729">
    <property type="entry name" value="Rossmann-like_a/b/a_fold"/>
</dbReference>
<dbReference type="Gene3D" id="3.40.50.620">
    <property type="entry name" value="HUPs"/>
    <property type="match status" value="1"/>
</dbReference>
<comment type="catalytic activity">
    <reaction evidence="3">
        <text>cytidine(34) in elongator tRNA(Met) + acetate + ATP = N(4)-acetylcytidine(34) in elongator tRNA(Met) + AMP + diphosphate</text>
        <dbReference type="Rhea" id="RHEA:58144"/>
        <dbReference type="Rhea" id="RHEA-COMP:10693"/>
        <dbReference type="Rhea" id="RHEA-COMP:10694"/>
        <dbReference type="ChEBI" id="CHEBI:30089"/>
        <dbReference type="ChEBI" id="CHEBI:30616"/>
        <dbReference type="ChEBI" id="CHEBI:33019"/>
        <dbReference type="ChEBI" id="CHEBI:74900"/>
        <dbReference type="ChEBI" id="CHEBI:82748"/>
        <dbReference type="ChEBI" id="CHEBI:456215"/>
    </reaction>
</comment>
<dbReference type="InterPro" id="IPR008513">
    <property type="entry name" value="tRNA(Met)_cyd_acetate_ligase"/>
</dbReference>